<accession>A0ABZ3HA48</accession>
<dbReference type="EMBL" id="CP147920">
    <property type="protein sequence ID" value="XAU14504.1"/>
    <property type="molecule type" value="Genomic_DNA"/>
</dbReference>
<gene>
    <name evidence="1" type="ORF">WCY31_09630</name>
</gene>
<organism evidence="1 2">
    <name type="scientific">Sulfurimonas diazotrophicus</name>
    <dbReference type="NCBI Taxonomy" id="3131939"/>
    <lineage>
        <taxon>Bacteria</taxon>
        <taxon>Pseudomonadati</taxon>
        <taxon>Campylobacterota</taxon>
        <taxon>Epsilonproteobacteria</taxon>
        <taxon>Campylobacterales</taxon>
        <taxon>Sulfurimonadaceae</taxon>
        <taxon>Sulfurimonas</taxon>
    </lineage>
</organism>
<reference evidence="1 2" key="1">
    <citation type="submission" date="2024-03" db="EMBL/GenBank/DDBJ databases">
        <title>Sulfurimonas sp. HSL3-1.</title>
        <authorList>
            <person name="Wang S."/>
        </authorList>
    </citation>
    <scope>NUCLEOTIDE SEQUENCE [LARGE SCALE GENOMIC DNA]</scope>
    <source>
        <strain evidence="1 2">HSL3-1</strain>
    </source>
</reference>
<name>A0ABZ3HA48_9BACT</name>
<evidence type="ECO:0000313" key="2">
    <source>
        <dbReference type="Proteomes" id="UP001447842"/>
    </source>
</evidence>
<protein>
    <submittedName>
        <fullName evidence="1">Uncharacterized protein</fullName>
    </submittedName>
</protein>
<dbReference type="Proteomes" id="UP001447842">
    <property type="component" value="Chromosome"/>
</dbReference>
<keyword evidence="2" id="KW-1185">Reference proteome</keyword>
<evidence type="ECO:0000313" key="1">
    <source>
        <dbReference type="EMBL" id="XAU14504.1"/>
    </source>
</evidence>
<sequence length="110" mass="12957">MKRYLGSFTIDIYDLGGIMETRINDEARWVVEQYIRTINDVADVDHTSLEQKVSGEYIDEELDRYRNLQFSFVMSSGEERHALLRELFRHLRDIDTGCMANVELEPYFGV</sequence>
<proteinExistence type="predicted"/>
<dbReference type="RefSeq" id="WP_345972213.1">
    <property type="nucleotide sequence ID" value="NZ_CP147920.1"/>
</dbReference>